<reference evidence="8" key="1">
    <citation type="submission" date="2021-01" db="EMBL/GenBank/DDBJ databases">
        <authorList>
            <person name="Corre E."/>
            <person name="Pelletier E."/>
            <person name="Niang G."/>
            <person name="Scheremetjew M."/>
            <person name="Finn R."/>
            <person name="Kale V."/>
            <person name="Holt S."/>
            <person name="Cochrane G."/>
            <person name="Meng A."/>
            <person name="Brown T."/>
            <person name="Cohen L."/>
        </authorList>
    </citation>
    <scope>NUCLEOTIDE SEQUENCE</scope>
    <source>
        <strain evidence="8">CCAP979/52</strain>
    </source>
</reference>
<dbReference type="SMART" id="SM00479">
    <property type="entry name" value="EXOIII"/>
    <property type="match status" value="1"/>
</dbReference>
<keyword evidence="2 6" id="KW-0479">Metal-binding</keyword>
<keyword evidence="4" id="KW-0378">Hydrolase</keyword>
<dbReference type="SUPFAM" id="SSF53098">
    <property type="entry name" value="Ribonuclease H-like"/>
    <property type="match status" value="1"/>
</dbReference>
<dbReference type="InterPro" id="IPR013520">
    <property type="entry name" value="Ribonucl_H"/>
</dbReference>
<name>A0A7S0QIU0_9CRYP</name>
<protein>
    <recommendedName>
        <fullName evidence="7">C3H1-type domain-containing protein</fullName>
    </recommendedName>
</protein>
<evidence type="ECO:0000256" key="3">
    <source>
        <dbReference type="ARBA" id="ARBA00022771"/>
    </source>
</evidence>
<dbReference type="InterPro" id="IPR036855">
    <property type="entry name" value="Znf_CCCH_sf"/>
</dbReference>
<dbReference type="SMART" id="SM00356">
    <property type="entry name" value="ZnF_C3H1"/>
    <property type="match status" value="1"/>
</dbReference>
<dbReference type="InterPro" id="IPR000571">
    <property type="entry name" value="Znf_CCCH"/>
</dbReference>
<dbReference type="PROSITE" id="PS50103">
    <property type="entry name" value="ZF_C3H1"/>
    <property type="match status" value="1"/>
</dbReference>
<dbReference type="GO" id="GO:0004527">
    <property type="term" value="F:exonuclease activity"/>
    <property type="evidence" value="ECO:0007669"/>
    <property type="project" value="InterPro"/>
</dbReference>
<dbReference type="InterPro" id="IPR047021">
    <property type="entry name" value="REXO1/3/4-like"/>
</dbReference>
<dbReference type="EMBL" id="HBEZ01019224">
    <property type="protein sequence ID" value="CAD8632933.1"/>
    <property type="molecule type" value="Transcribed_RNA"/>
</dbReference>
<dbReference type="GO" id="GO:0008270">
    <property type="term" value="F:zinc ion binding"/>
    <property type="evidence" value="ECO:0007669"/>
    <property type="project" value="UniProtKB-KW"/>
</dbReference>
<evidence type="ECO:0000256" key="2">
    <source>
        <dbReference type="ARBA" id="ARBA00022723"/>
    </source>
</evidence>
<dbReference type="Gene3D" id="3.30.420.10">
    <property type="entry name" value="Ribonuclease H-like superfamily/Ribonuclease H"/>
    <property type="match status" value="1"/>
</dbReference>
<evidence type="ECO:0000313" key="8">
    <source>
        <dbReference type="EMBL" id="CAD8632933.1"/>
    </source>
</evidence>
<evidence type="ECO:0000259" key="7">
    <source>
        <dbReference type="PROSITE" id="PS50103"/>
    </source>
</evidence>
<evidence type="ECO:0000256" key="1">
    <source>
        <dbReference type="ARBA" id="ARBA00022722"/>
    </source>
</evidence>
<feature type="domain" description="C3H1-type" evidence="7">
    <location>
        <begin position="8"/>
        <end position="35"/>
    </location>
</feature>
<sequence length="277" mass="30073">MSEQDKDPRQNVPCVFFRKGSCRNGASCPFLHDLKAPAAETKPAAPTKAPAPRNIIVELKPGVPYMALDVECVATAVQHNARATAQIALVSQAGECVLNLYVKPAEPVVSYLGALTSLSKDLIDRHGLPLATAMAQLRANLPRDAILVGQNIAKDVEWLALREGEDFASMIDLAALFRVWSDRHQSFTYFGQDHVAACILGEANDGAAHNAVTDAIKSMRLFNTYVELASNPDQLAAIQRRLVETPPSPSFAKRFPQYEGCCMGNRKTCTCGAPFFS</sequence>
<gene>
    <name evidence="8" type="ORF">CCUR1050_LOCUS10614</name>
</gene>
<dbReference type="AlphaFoldDB" id="A0A7S0QIU0"/>
<dbReference type="PANTHER" id="PTHR12801">
    <property type="entry name" value="RNA EXONUCLEASE REXO1 / RECO3 FAMILY MEMBER-RELATED"/>
    <property type="match status" value="1"/>
</dbReference>
<organism evidence="8">
    <name type="scientific">Cryptomonas curvata</name>
    <dbReference type="NCBI Taxonomy" id="233186"/>
    <lineage>
        <taxon>Eukaryota</taxon>
        <taxon>Cryptophyceae</taxon>
        <taxon>Cryptomonadales</taxon>
        <taxon>Cryptomonadaceae</taxon>
        <taxon>Cryptomonas</taxon>
    </lineage>
</organism>
<evidence type="ECO:0000256" key="4">
    <source>
        <dbReference type="ARBA" id="ARBA00022801"/>
    </source>
</evidence>
<dbReference type="SUPFAM" id="SSF90229">
    <property type="entry name" value="CCCH zinc finger"/>
    <property type="match status" value="1"/>
</dbReference>
<evidence type="ECO:0000256" key="6">
    <source>
        <dbReference type="PROSITE-ProRule" id="PRU00723"/>
    </source>
</evidence>
<dbReference type="GO" id="GO:0005634">
    <property type="term" value="C:nucleus"/>
    <property type="evidence" value="ECO:0007669"/>
    <property type="project" value="TreeGrafter"/>
</dbReference>
<keyword evidence="3 6" id="KW-0863">Zinc-finger</keyword>
<dbReference type="GO" id="GO:0003676">
    <property type="term" value="F:nucleic acid binding"/>
    <property type="evidence" value="ECO:0007669"/>
    <property type="project" value="InterPro"/>
</dbReference>
<keyword evidence="1" id="KW-0540">Nuclease</keyword>
<evidence type="ECO:0000256" key="5">
    <source>
        <dbReference type="ARBA" id="ARBA00022833"/>
    </source>
</evidence>
<feature type="zinc finger region" description="C3H1-type" evidence="6">
    <location>
        <begin position="8"/>
        <end position="35"/>
    </location>
</feature>
<accession>A0A7S0QIU0</accession>
<dbReference type="PANTHER" id="PTHR12801:SF159">
    <property type="entry name" value="C3H1-TYPE DOMAIN-CONTAINING PROTEIN"/>
    <property type="match status" value="1"/>
</dbReference>
<dbReference type="InterPro" id="IPR036397">
    <property type="entry name" value="RNaseH_sf"/>
</dbReference>
<proteinExistence type="predicted"/>
<keyword evidence="5 6" id="KW-0862">Zinc</keyword>
<dbReference type="InterPro" id="IPR012337">
    <property type="entry name" value="RNaseH-like_sf"/>
</dbReference>
<dbReference type="Pfam" id="PF18345">
    <property type="entry name" value="zf_CCCH_4"/>
    <property type="match status" value="1"/>
</dbReference>